<feature type="transmembrane region" description="Helical" evidence="1">
    <location>
        <begin position="94"/>
        <end position="117"/>
    </location>
</feature>
<reference evidence="2" key="2">
    <citation type="submission" date="2020-05" db="UniProtKB">
        <authorList>
            <consortium name="EnsemblMetazoa"/>
        </authorList>
    </citation>
    <scope>IDENTIFICATION</scope>
    <source>
        <strain evidence="2">IAEA</strain>
    </source>
</reference>
<name>A0A1A9W831_9MUSC</name>
<dbReference type="Proteomes" id="UP000091820">
    <property type="component" value="Unassembled WGS sequence"/>
</dbReference>
<dbReference type="AlphaFoldDB" id="A0A1A9W831"/>
<sequence>MDDRKKKPDYTIICKNSGYIEFIKHDIFVVVVVVNCNVTKIPTCVKNSTKKNSLNFFVLSVIPREQTGSEFTKNLKFQVLVFPQYTLFCIQVRVLLVLAALVGVLEEAIFTTIIIFSGTRQWHDELKELLLLLFVDFCFEMYGSKISLCII</sequence>
<organism evidence="2 3">
    <name type="scientific">Glossina brevipalpis</name>
    <dbReference type="NCBI Taxonomy" id="37001"/>
    <lineage>
        <taxon>Eukaryota</taxon>
        <taxon>Metazoa</taxon>
        <taxon>Ecdysozoa</taxon>
        <taxon>Arthropoda</taxon>
        <taxon>Hexapoda</taxon>
        <taxon>Insecta</taxon>
        <taxon>Pterygota</taxon>
        <taxon>Neoptera</taxon>
        <taxon>Endopterygota</taxon>
        <taxon>Diptera</taxon>
        <taxon>Brachycera</taxon>
        <taxon>Muscomorpha</taxon>
        <taxon>Hippoboscoidea</taxon>
        <taxon>Glossinidae</taxon>
        <taxon>Glossina</taxon>
    </lineage>
</organism>
<evidence type="ECO:0000256" key="1">
    <source>
        <dbReference type="SAM" id="Phobius"/>
    </source>
</evidence>
<proteinExistence type="predicted"/>
<keyword evidence="1" id="KW-1133">Transmembrane helix</keyword>
<dbReference type="VEuPathDB" id="VectorBase:GBRI009673"/>
<evidence type="ECO:0000313" key="2">
    <source>
        <dbReference type="EnsemblMetazoa" id="GBRI009673-PA"/>
    </source>
</evidence>
<protein>
    <submittedName>
        <fullName evidence="2">Uncharacterized protein</fullName>
    </submittedName>
</protein>
<evidence type="ECO:0000313" key="3">
    <source>
        <dbReference type="Proteomes" id="UP000091820"/>
    </source>
</evidence>
<keyword evidence="3" id="KW-1185">Reference proteome</keyword>
<keyword evidence="1" id="KW-0472">Membrane</keyword>
<keyword evidence="1" id="KW-0812">Transmembrane</keyword>
<dbReference type="EnsemblMetazoa" id="GBRI009673-RA">
    <property type="protein sequence ID" value="GBRI009673-PA"/>
    <property type="gene ID" value="GBRI009673"/>
</dbReference>
<reference evidence="3" key="1">
    <citation type="submission" date="2014-03" db="EMBL/GenBank/DDBJ databases">
        <authorList>
            <person name="Aksoy S."/>
            <person name="Warren W."/>
            <person name="Wilson R.K."/>
        </authorList>
    </citation>
    <scope>NUCLEOTIDE SEQUENCE [LARGE SCALE GENOMIC DNA]</scope>
    <source>
        <strain evidence="3">IAEA</strain>
    </source>
</reference>
<accession>A0A1A9W831</accession>